<dbReference type="AlphaFoldDB" id="A0A9N9S8H6"/>
<sequence length="409" mass="47003">MKNLGIIKTLLIFGHFWMRSTSAVDFTINLSTECTELLKLNKTPFECCQYPRLEANDEIVNKCDADCPRDKLDTQNCCYRSCLFTTSGIYENDKFNENKCVNSFLIDEQNENADSWRKVVKESIKSCHKEVHESTKITNDSCIPNYIHEIITCSFKENFISCPSFSDDKMCDSMKSLVSECSKTDGKFIFYNFFFSEWSLATKPVLKNSIQFTLLKLLAHDDYPEDCDELFDENIHPSKCCSYPSRKILDKHTEKCKKICKDSKLTSPGCCELDCIYDATGVLKNDELVHEAVVQLYENFLEGHGGGKYDKWMGIIENSVEKCGKIVKKSSDVLVCNIPEYILDFLDCIDSQNFINCPNFKYSKPCNKTRLIVQTESKCGTKVNGHFIINHRFWNTKADDDDEKISKKS</sequence>
<reference evidence="2" key="2">
    <citation type="submission" date="2022-10" db="EMBL/GenBank/DDBJ databases">
        <authorList>
            <consortium name="ENA_rothamsted_submissions"/>
            <consortium name="culmorum"/>
            <person name="King R."/>
        </authorList>
    </citation>
    <scope>NUCLEOTIDE SEQUENCE</scope>
</reference>
<evidence type="ECO:0000256" key="1">
    <source>
        <dbReference type="SAM" id="SignalP"/>
    </source>
</evidence>
<organism evidence="2 3">
    <name type="scientific">Chironomus riparius</name>
    <dbReference type="NCBI Taxonomy" id="315576"/>
    <lineage>
        <taxon>Eukaryota</taxon>
        <taxon>Metazoa</taxon>
        <taxon>Ecdysozoa</taxon>
        <taxon>Arthropoda</taxon>
        <taxon>Hexapoda</taxon>
        <taxon>Insecta</taxon>
        <taxon>Pterygota</taxon>
        <taxon>Neoptera</taxon>
        <taxon>Endopterygota</taxon>
        <taxon>Diptera</taxon>
        <taxon>Nematocera</taxon>
        <taxon>Chironomoidea</taxon>
        <taxon>Chironomidae</taxon>
        <taxon>Chironominae</taxon>
        <taxon>Chironomus</taxon>
    </lineage>
</organism>
<proteinExistence type="predicted"/>
<keyword evidence="3" id="KW-1185">Reference proteome</keyword>
<evidence type="ECO:0000313" key="2">
    <source>
        <dbReference type="EMBL" id="CAG9811591.1"/>
    </source>
</evidence>
<name>A0A9N9S8H6_9DIPT</name>
<dbReference type="OrthoDB" id="7730192at2759"/>
<accession>A0A9N9S8H6</accession>
<reference evidence="2" key="1">
    <citation type="submission" date="2022-01" db="EMBL/GenBank/DDBJ databases">
        <authorList>
            <person name="King R."/>
        </authorList>
    </citation>
    <scope>NUCLEOTIDE SEQUENCE</scope>
</reference>
<feature type="chain" id="PRO_5040220070" evidence="1">
    <location>
        <begin position="24"/>
        <end position="409"/>
    </location>
</feature>
<feature type="signal peptide" evidence="1">
    <location>
        <begin position="1"/>
        <end position="23"/>
    </location>
</feature>
<protein>
    <submittedName>
        <fullName evidence="2">Uncharacterized protein</fullName>
    </submittedName>
</protein>
<gene>
    <name evidence="2" type="ORF">CHIRRI_LOCUS14398</name>
</gene>
<evidence type="ECO:0000313" key="3">
    <source>
        <dbReference type="Proteomes" id="UP001153620"/>
    </source>
</evidence>
<keyword evidence="1" id="KW-0732">Signal</keyword>
<dbReference type="Proteomes" id="UP001153620">
    <property type="component" value="Chromosome 4"/>
</dbReference>
<dbReference type="Gene3D" id="1.10.238.270">
    <property type="match status" value="2"/>
</dbReference>
<dbReference type="EMBL" id="OU895880">
    <property type="protein sequence ID" value="CAG9811591.1"/>
    <property type="molecule type" value="Genomic_DNA"/>
</dbReference>